<keyword evidence="1" id="KW-0732">Signal</keyword>
<name>A0A7J8DI46_ROUAE</name>
<evidence type="ECO:0000313" key="3">
    <source>
        <dbReference type="Proteomes" id="UP000593571"/>
    </source>
</evidence>
<evidence type="ECO:0000256" key="1">
    <source>
        <dbReference type="SAM" id="SignalP"/>
    </source>
</evidence>
<gene>
    <name evidence="2" type="ORF">HJG63_008586</name>
</gene>
<dbReference type="EMBL" id="JACASE010000012">
    <property type="protein sequence ID" value="KAF6422780.1"/>
    <property type="molecule type" value="Genomic_DNA"/>
</dbReference>
<feature type="signal peptide" evidence="1">
    <location>
        <begin position="1"/>
        <end position="25"/>
    </location>
</feature>
<dbReference type="Proteomes" id="UP000593571">
    <property type="component" value="Unassembled WGS sequence"/>
</dbReference>
<feature type="chain" id="PRO_5029773408" evidence="1">
    <location>
        <begin position="26"/>
        <end position="153"/>
    </location>
</feature>
<sequence>MLAPFVYPCWLLSFLSLLGFKCSQTWFPSSSRVYILRNMDFILQKKPGSHLNAVLPPTYIHLSPGTTPQVTEYSSTLLGAQHPIKQPPSSPLNFLLIFHFVDLFLSLGCFHSNYHWCLGHMPLPQIQLPGFLLKQALHPDFFPPPSALDLSLI</sequence>
<dbReference type="AlphaFoldDB" id="A0A7J8DI46"/>
<protein>
    <submittedName>
        <fullName evidence="2">Uncharacterized protein</fullName>
    </submittedName>
</protein>
<accession>A0A7J8DI46</accession>
<evidence type="ECO:0000313" key="2">
    <source>
        <dbReference type="EMBL" id="KAF6422780.1"/>
    </source>
</evidence>
<keyword evidence="3" id="KW-1185">Reference proteome</keyword>
<reference evidence="2 3" key="1">
    <citation type="journal article" date="2020" name="Nature">
        <title>Six reference-quality genomes reveal evolution of bat adaptations.</title>
        <authorList>
            <person name="Jebb D."/>
            <person name="Huang Z."/>
            <person name="Pippel M."/>
            <person name="Hughes G.M."/>
            <person name="Lavrichenko K."/>
            <person name="Devanna P."/>
            <person name="Winkler S."/>
            <person name="Jermiin L.S."/>
            <person name="Skirmuntt E.C."/>
            <person name="Katzourakis A."/>
            <person name="Burkitt-Gray L."/>
            <person name="Ray D.A."/>
            <person name="Sullivan K.A.M."/>
            <person name="Roscito J.G."/>
            <person name="Kirilenko B.M."/>
            <person name="Davalos L.M."/>
            <person name="Corthals A.P."/>
            <person name="Power M.L."/>
            <person name="Jones G."/>
            <person name="Ransome R.D."/>
            <person name="Dechmann D.K.N."/>
            <person name="Locatelli A.G."/>
            <person name="Puechmaille S.J."/>
            <person name="Fedrigo O."/>
            <person name="Jarvis E.D."/>
            <person name="Hiller M."/>
            <person name="Vernes S.C."/>
            <person name="Myers E.W."/>
            <person name="Teeling E.C."/>
        </authorList>
    </citation>
    <scope>NUCLEOTIDE SEQUENCE [LARGE SCALE GENOMIC DNA]</scope>
    <source>
        <strain evidence="2">MRouAeg1</strain>
        <tissue evidence="2">Muscle</tissue>
    </source>
</reference>
<comment type="caution">
    <text evidence="2">The sequence shown here is derived from an EMBL/GenBank/DDBJ whole genome shotgun (WGS) entry which is preliminary data.</text>
</comment>
<organism evidence="2 3">
    <name type="scientific">Rousettus aegyptiacus</name>
    <name type="common">Egyptian fruit bat</name>
    <name type="synonym">Pteropus aegyptiacus</name>
    <dbReference type="NCBI Taxonomy" id="9407"/>
    <lineage>
        <taxon>Eukaryota</taxon>
        <taxon>Metazoa</taxon>
        <taxon>Chordata</taxon>
        <taxon>Craniata</taxon>
        <taxon>Vertebrata</taxon>
        <taxon>Euteleostomi</taxon>
        <taxon>Mammalia</taxon>
        <taxon>Eutheria</taxon>
        <taxon>Laurasiatheria</taxon>
        <taxon>Chiroptera</taxon>
        <taxon>Yinpterochiroptera</taxon>
        <taxon>Pteropodoidea</taxon>
        <taxon>Pteropodidae</taxon>
        <taxon>Rousettinae</taxon>
        <taxon>Rousettus</taxon>
    </lineage>
</organism>
<proteinExistence type="predicted"/>